<dbReference type="InterPro" id="IPR008949">
    <property type="entry name" value="Isoprenoid_synthase_dom_sf"/>
</dbReference>
<comment type="caution">
    <text evidence="8">The sequence shown here is derived from an EMBL/GenBank/DDBJ whole genome shotgun (WGS) entry which is preliminary data.</text>
</comment>
<reference evidence="8" key="1">
    <citation type="submission" date="2020-06" db="EMBL/GenBank/DDBJ databases">
        <authorList>
            <person name="Li T."/>
            <person name="Hu X."/>
            <person name="Zhang T."/>
            <person name="Song X."/>
            <person name="Zhang H."/>
            <person name="Dai N."/>
            <person name="Sheng W."/>
            <person name="Hou X."/>
            <person name="Wei L."/>
        </authorList>
    </citation>
    <scope>NUCLEOTIDE SEQUENCE</scope>
    <source>
        <strain evidence="8">G02</strain>
        <tissue evidence="8">Leaf</tissue>
    </source>
</reference>
<organism evidence="8">
    <name type="scientific">Sesamum radiatum</name>
    <name type="common">Black benniseed</name>
    <dbReference type="NCBI Taxonomy" id="300843"/>
    <lineage>
        <taxon>Eukaryota</taxon>
        <taxon>Viridiplantae</taxon>
        <taxon>Streptophyta</taxon>
        <taxon>Embryophyta</taxon>
        <taxon>Tracheophyta</taxon>
        <taxon>Spermatophyta</taxon>
        <taxon>Magnoliopsida</taxon>
        <taxon>eudicotyledons</taxon>
        <taxon>Gunneridae</taxon>
        <taxon>Pentapetalae</taxon>
        <taxon>asterids</taxon>
        <taxon>lamiids</taxon>
        <taxon>Lamiales</taxon>
        <taxon>Pedaliaceae</taxon>
        <taxon>Sesamum</taxon>
    </lineage>
</organism>
<dbReference type="GO" id="GO:0008299">
    <property type="term" value="P:isoprenoid biosynthetic process"/>
    <property type="evidence" value="ECO:0007669"/>
    <property type="project" value="InterPro"/>
</dbReference>
<evidence type="ECO:0000256" key="4">
    <source>
        <dbReference type="ARBA" id="ARBA00022723"/>
    </source>
</evidence>
<name>A0AAW2M2G2_SESRA</name>
<evidence type="ECO:0000313" key="8">
    <source>
        <dbReference type="EMBL" id="KAL0325699.1"/>
    </source>
</evidence>
<evidence type="ECO:0000256" key="3">
    <source>
        <dbReference type="ARBA" id="ARBA00022679"/>
    </source>
</evidence>
<dbReference type="InterPro" id="IPR000092">
    <property type="entry name" value="Polyprenyl_synt"/>
</dbReference>
<sequence length="251" mass="27629">MKSMNLVDSWVQTCSIFKQPIHCKSFIGFIHQPRIKPHFLKSRKPISSFSVSAIITEEEAKIDAGKEKPSFNFNAYVVEKANFVNKALDDAVSVKNPPMIHEAMRYSLLAGGKRVRPMHRRLRGDSLLAFAFEFIATATTGVAPKRVLAAVGELAKAIGTEGLVADRKIGLLFQVVDDILDVTKSSEELGKTAGKDLTADKTTYPKLLGLEKAREFAEKLNEEAKEQLADFDGGKAAPLVALADYIAHRQN</sequence>
<proteinExistence type="inferred from homology"/>
<dbReference type="GO" id="GO:0046872">
    <property type="term" value="F:metal ion binding"/>
    <property type="evidence" value="ECO:0007669"/>
    <property type="project" value="UniProtKB-KW"/>
</dbReference>
<dbReference type="AlphaFoldDB" id="A0AAW2M2G2"/>
<dbReference type="GO" id="GO:0004311">
    <property type="term" value="F:geranylgeranyl diphosphate synthase activity"/>
    <property type="evidence" value="ECO:0007669"/>
    <property type="project" value="TreeGrafter"/>
</dbReference>
<keyword evidence="4" id="KW-0479">Metal-binding</keyword>
<evidence type="ECO:0000256" key="2">
    <source>
        <dbReference type="ARBA" id="ARBA00006706"/>
    </source>
</evidence>
<keyword evidence="6" id="KW-0414">Isoprene biosynthesis</keyword>
<keyword evidence="5" id="KW-0460">Magnesium</keyword>
<dbReference type="PANTHER" id="PTHR43281:SF1">
    <property type="entry name" value="FARNESYL DIPHOSPHATE SYNTHASE"/>
    <property type="match status" value="1"/>
</dbReference>
<dbReference type="Gene3D" id="1.10.600.10">
    <property type="entry name" value="Farnesyl Diphosphate Synthase"/>
    <property type="match status" value="2"/>
</dbReference>
<keyword evidence="3 7" id="KW-0808">Transferase</keyword>
<dbReference type="SUPFAM" id="SSF48576">
    <property type="entry name" value="Terpenoid synthases"/>
    <property type="match status" value="1"/>
</dbReference>
<dbReference type="GO" id="GO:0005737">
    <property type="term" value="C:cytoplasm"/>
    <property type="evidence" value="ECO:0007669"/>
    <property type="project" value="UniProtKB-ARBA"/>
</dbReference>
<protein>
    <submittedName>
        <fullName evidence="8">Geranylgeranyl pyrophosphate synthase, chloroplastic</fullName>
    </submittedName>
</protein>
<reference evidence="8" key="2">
    <citation type="journal article" date="2024" name="Plant">
        <title>Genomic evolution and insights into agronomic trait innovations of Sesamum species.</title>
        <authorList>
            <person name="Miao H."/>
            <person name="Wang L."/>
            <person name="Qu L."/>
            <person name="Liu H."/>
            <person name="Sun Y."/>
            <person name="Le M."/>
            <person name="Wang Q."/>
            <person name="Wei S."/>
            <person name="Zheng Y."/>
            <person name="Lin W."/>
            <person name="Duan Y."/>
            <person name="Cao H."/>
            <person name="Xiong S."/>
            <person name="Wang X."/>
            <person name="Wei L."/>
            <person name="Li C."/>
            <person name="Ma Q."/>
            <person name="Ju M."/>
            <person name="Zhao R."/>
            <person name="Li G."/>
            <person name="Mu C."/>
            <person name="Tian Q."/>
            <person name="Mei H."/>
            <person name="Zhang T."/>
            <person name="Gao T."/>
            <person name="Zhang H."/>
        </authorList>
    </citation>
    <scope>NUCLEOTIDE SEQUENCE</scope>
    <source>
        <strain evidence="8">G02</strain>
    </source>
</reference>
<evidence type="ECO:0000256" key="5">
    <source>
        <dbReference type="ARBA" id="ARBA00022842"/>
    </source>
</evidence>
<dbReference type="EMBL" id="JACGWJ010000023">
    <property type="protein sequence ID" value="KAL0325699.1"/>
    <property type="molecule type" value="Genomic_DNA"/>
</dbReference>
<dbReference type="PROSITE" id="PS00444">
    <property type="entry name" value="POLYPRENYL_SYNTHASE_2"/>
    <property type="match status" value="1"/>
</dbReference>
<evidence type="ECO:0000256" key="6">
    <source>
        <dbReference type="ARBA" id="ARBA00023229"/>
    </source>
</evidence>
<dbReference type="InterPro" id="IPR033749">
    <property type="entry name" value="Polyprenyl_synt_CS"/>
</dbReference>
<comment type="similarity">
    <text evidence="2 7">Belongs to the FPP/GGPP synthase family.</text>
</comment>
<dbReference type="Pfam" id="PF00348">
    <property type="entry name" value="polyprenyl_synt"/>
    <property type="match status" value="1"/>
</dbReference>
<gene>
    <name evidence="8" type="ORF">Sradi_5139200</name>
</gene>
<dbReference type="PANTHER" id="PTHR43281">
    <property type="entry name" value="FARNESYL DIPHOSPHATE SYNTHASE"/>
    <property type="match status" value="1"/>
</dbReference>
<accession>A0AAW2M2G2</accession>
<evidence type="ECO:0000256" key="7">
    <source>
        <dbReference type="RuleBase" id="RU004466"/>
    </source>
</evidence>
<evidence type="ECO:0000256" key="1">
    <source>
        <dbReference type="ARBA" id="ARBA00001946"/>
    </source>
</evidence>
<comment type="cofactor">
    <cofactor evidence="1">
        <name>Mg(2+)</name>
        <dbReference type="ChEBI" id="CHEBI:18420"/>
    </cofactor>
</comment>